<dbReference type="InterPro" id="IPR018488">
    <property type="entry name" value="cNMP-bd_CS"/>
</dbReference>
<keyword evidence="4" id="KW-0963">Cytoplasm</keyword>
<feature type="compositionally biased region" description="Polar residues" evidence="19">
    <location>
        <begin position="636"/>
        <end position="646"/>
    </location>
</feature>
<keyword evidence="10" id="KW-0418">Kinase</keyword>
<feature type="compositionally biased region" description="Basic and acidic residues" evidence="19">
    <location>
        <begin position="572"/>
        <end position="586"/>
    </location>
</feature>
<dbReference type="InterPro" id="IPR018490">
    <property type="entry name" value="cNMP-bd_dom_sf"/>
</dbReference>
<accession>A0AA36JSH8</accession>
<evidence type="ECO:0000259" key="21">
    <source>
        <dbReference type="PROSITE" id="PS50042"/>
    </source>
</evidence>
<feature type="region of interest" description="Disordered" evidence="19">
    <location>
        <begin position="1522"/>
        <end position="1588"/>
    </location>
</feature>
<organism evidence="23 24">
    <name type="scientific">Effrenium voratum</name>
    <dbReference type="NCBI Taxonomy" id="2562239"/>
    <lineage>
        <taxon>Eukaryota</taxon>
        <taxon>Sar</taxon>
        <taxon>Alveolata</taxon>
        <taxon>Dinophyceae</taxon>
        <taxon>Suessiales</taxon>
        <taxon>Symbiodiniaceae</taxon>
        <taxon>Effrenium</taxon>
    </lineage>
</organism>
<dbReference type="PROSITE" id="PS51285">
    <property type="entry name" value="AGC_KINASE_CTER"/>
    <property type="match status" value="1"/>
</dbReference>
<keyword evidence="13" id="KW-0142">cGMP-binding</keyword>
<feature type="compositionally biased region" description="Polar residues" evidence="19">
    <location>
        <begin position="1574"/>
        <end position="1588"/>
    </location>
</feature>
<dbReference type="InterPro" id="IPR000961">
    <property type="entry name" value="AGC-kinase_C"/>
</dbReference>
<feature type="region of interest" description="Disordered" evidence="19">
    <location>
        <begin position="633"/>
        <end position="670"/>
    </location>
</feature>
<dbReference type="CDD" id="cd00038">
    <property type="entry name" value="CAP_ED"/>
    <property type="match status" value="3"/>
</dbReference>
<dbReference type="GO" id="GO:0004691">
    <property type="term" value="F:cAMP-dependent protein kinase activity"/>
    <property type="evidence" value="ECO:0007669"/>
    <property type="project" value="TreeGrafter"/>
</dbReference>
<dbReference type="Gene3D" id="3.30.200.20">
    <property type="entry name" value="Phosphorylase Kinase, domain 1"/>
    <property type="match status" value="1"/>
</dbReference>
<name>A0AA36JSH8_9DINO</name>
<feature type="compositionally biased region" description="Low complexity" evidence="19">
    <location>
        <begin position="261"/>
        <end position="277"/>
    </location>
</feature>
<feature type="region of interest" description="Disordered" evidence="19">
    <location>
        <begin position="795"/>
        <end position="832"/>
    </location>
</feature>
<feature type="domain" description="Cyclic nucleotide-binding" evidence="21">
    <location>
        <begin position="1850"/>
        <end position="1953"/>
    </location>
</feature>
<evidence type="ECO:0000256" key="9">
    <source>
        <dbReference type="ARBA" id="ARBA00022741"/>
    </source>
</evidence>
<evidence type="ECO:0000256" key="8">
    <source>
        <dbReference type="ARBA" id="ARBA00022723"/>
    </source>
</evidence>
<evidence type="ECO:0000256" key="17">
    <source>
        <dbReference type="PROSITE-ProRule" id="PRU10141"/>
    </source>
</evidence>
<dbReference type="Proteomes" id="UP001178507">
    <property type="component" value="Unassembled WGS sequence"/>
</dbReference>
<reference evidence="23" key="1">
    <citation type="submission" date="2023-08" db="EMBL/GenBank/DDBJ databases">
        <authorList>
            <person name="Chen Y."/>
            <person name="Shah S."/>
            <person name="Dougan E. K."/>
            <person name="Thang M."/>
            <person name="Chan C."/>
        </authorList>
    </citation>
    <scope>NUCLEOTIDE SEQUENCE</scope>
</reference>
<evidence type="ECO:0000256" key="16">
    <source>
        <dbReference type="ARBA" id="ARBA00047462"/>
    </source>
</evidence>
<feature type="region of interest" description="Disordered" evidence="19">
    <location>
        <begin position="249"/>
        <end position="338"/>
    </location>
</feature>
<feature type="region of interest" description="Disordered" evidence="19">
    <location>
        <begin position="1193"/>
        <end position="1221"/>
    </location>
</feature>
<evidence type="ECO:0000313" key="24">
    <source>
        <dbReference type="Proteomes" id="UP001178507"/>
    </source>
</evidence>
<evidence type="ECO:0000256" key="2">
    <source>
        <dbReference type="ARBA" id="ARBA00006352"/>
    </source>
</evidence>
<feature type="compositionally biased region" description="Basic and acidic residues" evidence="19">
    <location>
        <begin position="1554"/>
        <end position="1564"/>
    </location>
</feature>
<dbReference type="InterPro" id="IPR011009">
    <property type="entry name" value="Kinase-like_dom_sf"/>
</dbReference>
<feature type="compositionally biased region" description="Polar residues" evidence="19">
    <location>
        <begin position="281"/>
        <end position="293"/>
    </location>
</feature>
<dbReference type="InterPro" id="IPR008271">
    <property type="entry name" value="Ser/Thr_kinase_AS"/>
</dbReference>
<protein>
    <recommendedName>
        <fullName evidence="14">cGMP-dependent protein kinase</fullName>
        <ecNumber evidence="3">2.7.11.12</ecNumber>
    </recommendedName>
</protein>
<feature type="binding site" evidence="17">
    <location>
        <position position="2246"/>
    </location>
    <ligand>
        <name>ATP</name>
        <dbReference type="ChEBI" id="CHEBI:30616"/>
    </ligand>
</feature>
<keyword evidence="9 17" id="KW-0547">Nucleotide-binding</keyword>
<dbReference type="GO" id="GO:0030553">
    <property type="term" value="F:cGMP binding"/>
    <property type="evidence" value="ECO:0007669"/>
    <property type="project" value="UniProtKB-KW"/>
</dbReference>
<keyword evidence="12" id="KW-0460">Magnesium</keyword>
<feature type="compositionally biased region" description="Low complexity" evidence="19">
    <location>
        <begin position="322"/>
        <end position="338"/>
    </location>
</feature>
<dbReference type="PANTHER" id="PTHR24353">
    <property type="entry name" value="CYCLIC NUCLEOTIDE-DEPENDENT PROTEIN KINASE"/>
    <property type="match status" value="1"/>
</dbReference>
<dbReference type="PROSITE" id="PS00889">
    <property type="entry name" value="CNMP_BINDING_2"/>
    <property type="match status" value="1"/>
</dbReference>
<feature type="compositionally biased region" description="Basic and acidic residues" evidence="19">
    <location>
        <begin position="377"/>
        <end position="391"/>
    </location>
</feature>
<keyword evidence="6" id="KW-0140">cGMP</keyword>
<evidence type="ECO:0000256" key="13">
    <source>
        <dbReference type="ARBA" id="ARBA00022992"/>
    </source>
</evidence>
<dbReference type="Pfam" id="PF00069">
    <property type="entry name" value="Pkinase"/>
    <property type="match status" value="1"/>
</dbReference>
<dbReference type="EC" id="2.7.11.12" evidence="3"/>
<dbReference type="SUPFAM" id="SSF51206">
    <property type="entry name" value="cAMP-binding domain-like"/>
    <property type="match status" value="3"/>
</dbReference>
<feature type="region of interest" description="Disordered" evidence="19">
    <location>
        <begin position="376"/>
        <end position="396"/>
    </location>
</feature>
<feature type="domain" description="AGC-kinase C-terminal" evidence="22">
    <location>
        <begin position="2476"/>
        <end position="2543"/>
    </location>
</feature>
<feature type="region of interest" description="Disordered" evidence="19">
    <location>
        <begin position="566"/>
        <end position="586"/>
    </location>
</feature>
<dbReference type="GO" id="GO:0005524">
    <property type="term" value="F:ATP binding"/>
    <property type="evidence" value="ECO:0007669"/>
    <property type="project" value="UniProtKB-UniRule"/>
</dbReference>
<comment type="cofactor">
    <cofactor evidence="1">
        <name>Mg(2+)</name>
        <dbReference type="ChEBI" id="CHEBI:18420"/>
    </cofactor>
</comment>
<evidence type="ECO:0000256" key="11">
    <source>
        <dbReference type="ARBA" id="ARBA00022840"/>
    </source>
</evidence>
<dbReference type="PROSITE" id="PS00107">
    <property type="entry name" value="PROTEIN_KINASE_ATP"/>
    <property type="match status" value="1"/>
</dbReference>
<evidence type="ECO:0000256" key="15">
    <source>
        <dbReference type="ARBA" id="ARBA00047298"/>
    </source>
</evidence>
<keyword evidence="7" id="KW-0808">Transferase</keyword>
<feature type="compositionally biased region" description="Basic and acidic residues" evidence="19">
    <location>
        <begin position="657"/>
        <end position="670"/>
    </location>
</feature>
<dbReference type="Gene3D" id="1.10.510.10">
    <property type="entry name" value="Transferase(Phosphotransferase) domain 1"/>
    <property type="match status" value="1"/>
</dbReference>
<dbReference type="InterPro" id="IPR017441">
    <property type="entry name" value="Protein_kinase_ATP_BS"/>
</dbReference>
<dbReference type="PANTHER" id="PTHR24353:SF37">
    <property type="entry name" value="CAMP-DEPENDENT PROTEIN KINASE CATALYTIC SUBUNIT PRKX"/>
    <property type="match status" value="1"/>
</dbReference>
<evidence type="ECO:0000256" key="3">
    <source>
        <dbReference type="ARBA" id="ARBA00012428"/>
    </source>
</evidence>
<dbReference type="PROSITE" id="PS00108">
    <property type="entry name" value="PROTEIN_KINASE_ST"/>
    <property type="match status" value="1"/>
</dbReference>
<dbReference type="FunFam" id="3.30.200.20:FF:000042">
    <property type="entry name" value="Aurora kinase A"/>
    <property type="match status" value="1"/>
</dbReference>
<evidence type="ECO:0000256" key="12">
    <source>
        <dbReference type="ARBA" id="ARBA00022842"/>
    </source>
</evidence>
<dbReference type="Gene3D" id="2.60.120.10">
    <property type="entry name" value="Jelly Rolls"/>
    <property type="match status" value="3"/>
</dbReference>
<feature type="domain" description="Cyclic nucleotide-binding" evidence="21">
    <location>
        <begin position="2091"/>
        <end position="2189"/>
    </location>
</feature>
<dbReference type="SMART" id="SM00220">
    <property type="entry name" value="S_TKc"/>
    <property type="match status" value="1"/>
</dbReference>
<dbReference type="PRINTS" id="PR00103">
    <property type="entry name" value="CAMPKINASE"/>
</dbReference>
<evidence type="ECO:0000256" key="6">
    <source>
        <dbReference type="ARBA" id="ARBA00022535"/>
    </source>
</evidence>
<evidence type="ECO:0000256" key="19">
    <source>
        <dbReference type="SAM" id="MobiDB-lite"/>
    </source>
</evidence>
<keyword evidence="11 17" id="KW-0067">ATP-binding</keyword>
<dbReference type="EMBL" id="CAUJNA010003847">
    <property type="protein sequence ID" value="CAJ1410924.1"/>
    <property type="molecule type" value="Genomic_DNA"/>
</dbReference>
<comment type="catalytic activity">
    <reaction evidence="15">
        <text>L-threonyl-[protein] + ATP = O-phospho-L-threonyl-[protein] + ADP + H(+)</text>
        <dbReference type="Rhea" id="RHEA:46608"/>
        <dbReference type="Rhea" id="RHEA-COMP:11060"/>
        <dbReference type="Rhea" id="RHEA-COMP:11605"/>
        <dbReference type="ChEBI" id="CHEBI:15378"/>
        <dbReference type="ChEBI" id="CHEBI:30013"/>
        <dbReference type="ChEBI" id="CHEBI:30616"/>
        <dbReference type="ChEBI" id="CHEBI:61977"/>
        <dbReference type="ChEBI" id="CHEBI:456216"/>
        <dbReference type="EC" id="2.7.11.12"/>
    </reaction>
</comment>
<feature type="domain" description="Cyclic nucleotide-binding" evidence="21">
    <location>
        <begin position="1725"/>
        <end position="1841"/>
    </location>
</feature>
<evidence type="ECO:0000259" key="22">
    <source>
        <dbReference type="PROSITE" id="PS51285"/>
    </source>
</evidence>
<keyword evidence="18" id="KW-0175">Coiled coil</keyword>
<dbReference type="InterPro" id="IPR000719">
    <property type="entry name" value="Prot_kinase_dom"/>
</dbReference>
<dbReference type="SUPFAM" id="SSF56112">
    <property type="entry name" value="Protein kinase-like (PK-like)"/>
    <property type="match status" value="1"/>
</dbReference>
<comment type="similarity">
    <text evidence="2">Belongs to the protein kinase superfamily. AGC Ser/Thr protein kinase family. cGMP subfamily.</text>
</comment>
<evidence type="ECO:0000256" key="5">
    <source>
        <dbReference type="ARBA" id="ARBA00022527"/>
    </source>
</evidence>
<feature type="domain" description="Protein kinase" evidence="20">
    <location>
        <begin position="2213"/>
        <end position="2475"/>
    </location>
</feature>
<keyword evidence="5" id="KW-0723">Serine/threonine-protein kinase</keyword>
<keyword evidence="8" id="KW-0479">Metal-binding</keyword>
<dbReference type="InterPro" id="IPR000595">
    <property type="entry name" value="cNMP-bd_dom"/>
</dbReference>
<feature type="coiled-coil region" evidence="18">
    <location>
        <begin position="145"/>
        <end position="172"/>
    </location>
</feature>
<evidence type="ECO:0000256" key="18">
    <source>
        <dbReference type="SAM" id="Coils"/>
    </source>
</evidence>
<feature type="region of interest" description="Disordered" evidence="19">
    <location>
        <begin position="1611"/>
        <end position="1637"/>
    </location>
</feature>
<evidence type="ECO:0000256" key="4">
    <source>
        <dbReference type="ARBA" id="ARBA00022490"/>
    </source>
</evidence>
<evidence type="ECO:0000256" key="1">
    <source>
        <dbReference type="ARBA" id="ARBA00001946"/>
    </source>
</evidence>
<proteinExistence type="inferred from homology"/>
<evidence type="ECO:0000259" key="20">
    <source>
        <dbReference type="PROSITE" id="PS50011"/>
    </source>
</evidence>
<dbReference type="InterPro" id="IPR014710">
    <property type="entry name" value="RmlC-like_jellyroll"/>
</dbReference>
<dbReference type="GO" id="GO:0005952">
    <property type="term" value="C:cAMP-dependent protein kinase complex"/>
    <property type="evidence" value="ECO:0007669"/>
    <property type="project" value="TreeGrafter"/>
</dbReference>
<dbReference type="SMART" id="SM00100">
    <property type="entry name" value="cNMP"/>
    <property type="match status" value="3"/>
</dbReference>
<keyword evidence="24" id="KW-1185">Reference proteome</keyword>
<dbReference type="Pfam" id="PF00027">
    <property type="entry name" value="cNMP_binding"/>
    <property type="match status" value="3"/>
</dbReference>
<dbReference type="GO" id="GO:0004692">
    <property type="term" value="F:cGMP-dependent protein kinase activity"/>
    <property type="evidence" value="ECO:0007669"/>
    <property type="project" value="UniProtKB-EC"/>
</dbReference>
<evidence type="ECO:0000313" key="23">
    <source>
        <dbReference type="EMBL" id="CAJ1410924.1"/>
    </source>
</evidence>
<evidence type="ECO:0000256" key="14">
    <source>
        <dbReference type="ARBA" id="ARBA00024113"/>
    </source>
</evidence>
<comment type="catalytic activity">
    <reaction evidence="16">
        <text>L-seryl-[protein] + ATP = O-phospho-L-seryl-[protein] + ADP + H(+)</text>
        <dbReference type="Rhea" id="RHEA:17989"/>
        <dbReference type="Rhea" id="RHEA-COMP:9863"/>
        <dbReference type="Rhea" id="RHEA-COMP:11604"/>
        <dbReference type="ChEBI" id="CHEBI:15378"/>
        <dbReference type="ChEBI" id="CHEBI:29999"/>
        <dbReference type="ChEBI" id="CHEBI:30616"/>
        <dbReference type="ChEBI" id="CHEBI:83421"/>
        <dbReference type="ChEBI" id="CHEBI:456216"/>
        <dbReference type="EC" id="2.7.11.12"/>
    </reaction>
</comment>
<dbReference type="GO" id="GO:0046872">
    <property type="term" value="F:metal ion binding"/>
    <property type="evidence" value="ECO:0007669"/>
    <property type="project" value="UniProtKB-KW"/>
</dbReference>
<gene>
    <name evidence="23" type="ORF">EVOR1521_LOCUS31643</name>
</gene>
<dbReference type="PROSITE" id="PS50042">
    <property type="entry name" value="CNMP_BINDING_3"/>
    <property type="match status" value="3"/>
</dbReference>
<dbReference type="PROSITE" id="PS50011">
    <property type="entry name" value="PROTEIN_KINASE_DOM"/>
    <property type="match status" value="1"/>
</dbReference>
<feature type="compositionally biased region" description="Low complexity" evidence="19">
    <location>
        <begin position="1528"/>
        <end position="1539"/>
    </location>
</feature>
<comment type="caution">
    <text evidence="23">The sequence shown here is derived from an EMBL/GenBank/DDBJ whole genome shotgun (WGS) entry which is preliminary data.</text>
</comment>
<evidence type="ECO:0000256" key="10">
    <source>
        <dbReference type="ARBA" id="ARBA00022777"/>
    </source>
</evidence>
<evidence type="ECO:0000256" key="7">
    <source>
        <dbReference type="ARBA" id="ARBA00022679"/>
    </source>
</evidence>
<sequence>MTGMLQSLMSCWRDSGISRIVRPPTPLSLQDQAWQSENLDQMINEVLLEEIAKLRATFSHHLREYEVTLSQLSENGQSSWVRQDVEILRQQVHLMERQKKRRNLEVGKLKKAMKEVRNALFTESPPAAQGHLAAQQLLDEVRTERERRLAEKHYLEEQVKKLQDEIQEQNNSAPAVDHEKEKLKASVKQLKMSIESKDRYACWVCNRAHERHEESADGSDSGEDSDRHEDECVMMRRRLDELEQELRQFSADGEGPTSDGAEAASSSRRPLARLSAEPPSVTESPMGPSSTLRSSRDRVPTPWASQAGGLSESEASVQFSDSVTTVTSPEVPETVPEVGNRSVRDRIATPYVAPGSGEDRRVILAPVLSSIEEFEADSNREQLRSSRDRMPTPHVSSQLVEETFANSAKTVRIFPAADVEAIPVSGEGRSTRERIATPFMKEEYEDARAVHFEATPERPPARRAPTFGAVQEIQSEISADKQLRPSRERMPTPHVKLDALEEDGAKHVRIVPDADVEALPVAGERRPSRDRIPTPFIKGDELAKSAVQFDDGTEASKQRCSVAFGDSEEFESDIKPDGDQQMRSSRDRIPTPHVKMELIEDDDVKHVRMAPTSAEDEDVSDDRKASTDLKAWLDTPASSRGRSTAPSFGGSEEFEVEAEREPFKASRDRVPTPHVSCQAIEEAFGGSKSVHIVPAADVQVIPAVGETRSSRDRIATPFFKDEAAEEGRAVHFDTVPSEVRPITGRHVVGTRSVRDRAPTPYTSGEIMEEPHPHFASLSRVEEIEVDGELRTTRDRVPTPRVSSETMEEFEADSGRTQFRSSRDRMPTPHVSSQVIEETFANSAKTVRIFPAADVEAIQSTGEGRSVRQRIATPFIQEEVEEARTVHFEAARPSKPSTRAPTFGAVEELSIKPVLSSTMLRPSRERIPTPFVKDVVEEPDKHVRIAPTADVEALPVSGERRPSRHRIPTPFVQEPLEDLPKHVSIDDDVDVEALPVSGERRPSRDRIPTPFIKEQLEEPPKHVCISGNVDVEAVPVSGERRPSRDRIATPFIKEQLEEPPKHVCISGNVDVEAVPVSGERRPSRDRIATPFIKEQLEEPPKHVCISGNVDVEAVPVSGERRPSRDRIATPFIKGDELAKSAVQFDDGSTQEFETETKMGENQQLRSSRDRIPTPHLKIELMEEQFDDVKRVHMAPNSAEGEDSFDETKASSRGRSPAPTFGGAQEFEVEAVKDHLRACRDRVPTPHVSSDLIEETFAGFAKSVHIFPAADVQVIPGVGDPRSSRERIATPYFKEDDAVEESRAVHFDPVHAEVPPVGGRHVQTVGTRSVHDRLPTPYASADCMEEPKIHFASSSRVEEVELESGKEHLRASRDRVPTPHVSSELLEETFAGSKSVRILPSADVEAIPVIGEGRTARDRIATPFVKEDESMRENRTVHFNQFGQEMVEAPAALGPYTNGDVDAPPDVRSVSFRPASLVEFDNVSPVSDEAVVVRNVLPLKSVRDRQQTSWAPQVQGEDRCVRFQEAKGQSASSASRTTSESPAGQHAETASASNGRSKEARSRGGSEPDDPPSDAETVSSASSRNPRSRMSTPFMSAAEWGYDVSVPSAQVGAESVSSGSSRRRRSKPSSLEPTPATATDRNLVKQVSIESSIEREISERVKLNAQRQAREERLVRVGSTDANVPLALERCCSADGGNPEADLANHIVGGAVKDTELLRNTLRNLVFFETFDDDALHGLIEAMEVYEFQHGEKVVRQGDTDGTHFFVVAQGEFCVLKDNIAHCYIGPGTSFGESVLLLFGERTATVGAQGCARAYGMEGMQVRELLSKQYEQRRLSIVEATDEVMKSNICEVLAGLNGYQLQSLYDQVEMRSFEKGDVILKEGDSPNEVLILYSGMVHSWSRGQDMEVVPRFHLMGDRALVFEDELPFEQPTTLKAETAVEVLVLKRSLLDNIFGDQLQQVLVKHRVLYVLAKHQDFSRLHQEHREAVASACQIRCLPKGSEQDWEDVRVIVALNGEVELMLNEIGTQRLMGASPTMFSIPYIDQSAVKIKALADSKLAVWQREDLESILAFDDFDGAVEQDSKVRSLQSVFIFATLSKQQLKRLADALEIETVEKGIRVFSQGDQGTHFYIIRKGAVSVEIDGREKRRLGDPDYFGERALLGSEIRSASIAALEDTELWKMGKETFQEMMQGPCLDYLKDRISLQDTNLTFQDLEFVRVIGRGGFGVVKMVRAKKTGVRYALKCVRKRDVVEKNVQDALVSELSILKEVDHPFIIKFVRSFRNKTHVYFLMELVSGGELLDALDSLGLLKYNQALFYTGCITLALEFLHARRIAYLDLKSENCLIDQQGYLKIIDFGIARRITNTRYGPLKGTPMFMAPEMILGKGHTTVADLWSLGICLYEFVIGNFPFASNCTNHGQIFHEILRAELRFPPWFDKQPMAEDIMSLIRGLLTRDPKKRLGAGHEGYTKLKGHAFFKHLCWEKLLGRELEPPFVPTNETYAEDKEKPTDLPMPLDLPTVEEEEARCAAQEEPWEDPAPGWDADF</sequence>
<feature type="region of interest" description="Disordered" evidence="19">
    <location>
        <begin position="2494"/>
        <end position="2543"/>
    </location>
</feature>